<sequence length="445" mass="48895">MVLNVEKFMEDLIKKNPYEVEFHQSVREVLHSIAPFIEKNPRYAENSLLERLVEPERTIMFRVPWVDDQGVVQVNRGWRVEFNSAIGPYKGGIRFAPDVTLGTVKFLGFEMIFKNGLTTLPLGAGKGGADFDCVGKSDGEVMRFCQSYMSELFRHIGPNTDIPAGDIGVGHREIGYMFGQYKRLTNEFTGVLTGKKFTMGGSLIRPEATGYGVTYFADAMLETVGDSVEGKTVAISGYGNVGAFTAEKVAEMGGKIVTASDQYGYIYDPEGIVGERLAFLKDLWVVHRRPIKDYADKFGCQYIENKRPWEVPVDIAIPTSRQNELDEVDAAALLKNGVICVVEGANMPCTEKAIDMFHKAGVLFAPGKAANAGGVAVSGLEMAQNSMHYSWSAEEVDQKLREIMGLIHDTCIEFGQTDKGVNYVNGANIGGFVKVADAMIDLGII</sequence>
<proteinExistence type="inferred from homology"/>
<dbReference type="InterPro" id="IPR033922">
    <property type="entry name" value="NAD_bind_Glu_DH"/>
</dbReference>
<evidence type="ECO:0000256" key="1">
    <source>
        <dbReference type="ARBA" id="ARBA00006382"/>
    </source>
</evidence>
<evidence type="ECO:0000256" key="4">
    <source>
        <dbReference type="ARBA" id="ARBA00023002"/>
    </source>
</evidence>
<dbReference type="PANTHER" id="PTHR43571">
    <property type="entry name" value="NADP-SPECIFIC GLUTAMATE DEHYDROGENASE 1-RELATED"/>
    <property type="match status" value="1"/>
</dbReference>
<keyword evidence="4 5" id="KW-0560">Oxidoreductase</keyword>
<dbReference type="Proteomes" id="UP000287605">
    <property type="component" value="Unassembled WGS sequence"/>
</dbReference>
<evidence type="ECO:0000256" key="7">
    <source>
        <dbReference type="PIRSR" id="PIRSR000185-2"/>
    </source>
</evidence>
<evidence type="ECO:0000256" key="2">
    <source>
        <dbReference type="ARBA" id="ARBA00011643"/>
    </source>
</evidence>
<dbReference type="AlphaFoldDB" id="A0A430B4K5"/>
<dbReference type="Gene3D" id="3.40.50.720">
    <property type="entry name" value="NAD(P)-binding Rossmann-like Domain"/>
    <property type="match status" value="1"/>
</dbReference>
<dbReference type="PIRSF" id="PIRSF000185">
    <property type="entry name" value="Glu_DH"/>
    <property type="match status" value="1"/>
</dbReference>
<feature type="binding site" evidence="7">
    <location>
        <position position="165"/>
    </location>
    <ligand>
        <name>substrate</name>
    </ligand>
</feature>
<feature type="binding site" evidence="7">
    <location>
        <position position="240"/>
    </location>
    <ligand>
        <name>NAD(+)</name>
        <dbReference type="ChEBI" id="CHEBI:57540"/>
    </ligand>
</feature>
<evidence type="ECO:0000256" key="3">
    <source>
        <dbReference type="ARBA" id="ARBA00012896"/>
    </source>
</evidence>
<dbReference type="InterPro" id="IPR006096">
    <property type="entry name" value="Glu/Leu/Phe/Val/Trp_DH_C"/>
</dbReference>
<dbReference type="InterPro" id="IPR050724">
    <property type="entry name" value="Glu_Leu_Phe_Val_DH"/>
</dbReference>
<keyword evidence="12" id="KW-1185">Reference proteome</keyword>
<name>A0A430B4K5_9ENTE</name>
<keyword evidence="7" id="KW-0547">Nucleotide-binding</keyword>
<evidence type="ECO:0000256" key="5">
    <source>
        <dbReference type="PIRNR" id="PIRNR000185"/>
    </source>
</evidence>
<evidence type="ECO:0000256" key="6">
    <source>
        <dbReference type="PIRSR" id="PIRSR000185-1"/>
    </source>
</evidence>
<dbReference type="FunFam" id="3.40.50.720:FF:000030">
    <property type="entry name" value="Glutamate dehydrogenase"/>
    <property type="match status" value="1"/>
</dbReference>
<dbReference type="GO" id="GO:0006537">
    <property type="term" value="P:glutamate biosynthetic process"/>
    <property type="evidence" value="ECO:0007669"/>
    <property type="project" value="TreeGrafter"/>
</dbReference>
<feature type="binding site" evidence="7">
    <location>
        <position position="114"/>
    </location>
    <ligand>
        <name>substrate</name>
    </ligand>
</feature>
<dbReference type="Gene3D" id="1.10.285.10">
    <property type="entry name" value="Glutamate Dehydrogenase, chain A, domain 3"/>
    <property type="match status" value="2"/>
</dbReference>
<keyword evidence="7" id="KW-0520">NAD</keyword>
<feature type="domain" description="Glutamate/phenylalanine/leucine/valine/L-tryptophan dehydrogenase C-terminal" evidence="10">
    <location>
        <begin position="202"/>
        <end position="443"/>
    </location>
</feature>
<feature type="binding site" evidence="7">
    <location>
        <position position="90"/>
    </location>
    <ligand>
        <name>substrate</name>
    </ligand>
</feature>
<dbReference type="CDD" id="cd05313">
    <property type="entry name" value="NAD_bind_2_Glu_DH"/>
    <property type="match status" value="1"/>
</dbReference>
<evidence type="ECO:0000313" key="12">
    <source>
        <dbReference type="Proteomes" id="UP000287605"/>
    </source>
</evidence>
<evidence type="ECO:0000256" key="9">
    <source>
        <dbReference type="RuleBase" id="RU004417"/>
    </source>
</evidence>
<dbReference type="FunFam" id="3.40.50.10860:FF:000002">
    <property type="entry name" value="Glutamate dehydrogenase"/>
    <property type="match status" value="1"/>
</dbReference>
<protein>
    <recommendedName>
        <fullName evidence="3 5">Glutamate dehydrogenase</fullName>
    </recommendedName>
</protein>
<organism evidence="11 12">
    <name type="scientific">Vagococcus elongatus</name>
    <dbReference type="NCBI Taxonomy" id="180344"/>
    <lineage>
        <taxon>Bacteria</taxon>
        <taxon>Bacillati</taxon>
        <taxon>Bacillota</taxon>
        <taxon>Bacilli</taxon>
        <taxon>Lactobacillales</taxon>
        <taxon>Enterococcaceae</taxon>
        <taxon>Vagococcus</taxon>
    </lineage>
</organism>
<dbReference type="Gene3D" id="3.40.50.10860">
    <property type="entry name" value="Leucine Dehydrogenase, chain A, domain 1"/>
    <property type="match status" value="1"/>
</dbReference>
<dbReference type="Pfam" id="PF02812">
    <property type="entry name" value="ELFV_dehydrog_N"/>
    <property type="match status" value="1"/>
</dbReference>
<dbReference type="RefSeq" id="WP_211334236.1">
    <property type="nucleotide sequence ID" value="NZ_NGKA01000002.1"/>
</dbReference>
<comment type="subunit">
    <text evidence="2">Homohexamer.</text>
</comment>
<accession>A0A430B4K5</accession>
<comment type="caution">
    <text evidence="11">The sequence shown here is derived from an EMBL/GenBank/DDBJ whole genome shotgun (WGS) entry which is preliminary data.</text>
</comment>
<dbReference type="Pfam" id="PF00208">
    <property type="entry name" value="ELFV_dehydrog"/>
    <property type="match status" value="1"/>
</dbReference>
<dbReference type="SUPFAM" id="SSF53223">
    <property type="entry name" value="Aminoacid dehydrogenase-like, N-terminal domain"/>
    <property type="match status" value="1"/>
</dbReference>
<feature type="binding site" evidence="7">
    <location>
        <position position="378"/>
    </location>
    <ligand>
        <name>substrate</name>
    </ligand>
</feature>
<evidence type="ECO:0000313" key="11">
    <source>
        <dbReference type="EMBL" id="RSU15142.1"/>
    </source>
</evidence>
<dbReference type="InterPro" id="IPR046346">
    <property type="entry name" value="Aminoacid_DH-like_N_sf"/>
</dbReference>
<dbReference type="GO" id="GO:0005829">
    <property type="term" value="C:cytosol"/>
    <property type="evidence" value="ECO:0007669"/>
    <property type="project" value="TreeGrafter"/>
</dbReference>
<feature type="binding site" evidence="7">
    <location>
        <position position="209"/>
    </location>
    <ligand>
        <name>NAD(+)</name>
        <dbReference type="ChEBI" id="CHEBI:57540"/>
    </ligand>
</feature>
<dbReference type="PRINTS" id="PR00082">
    <property type="entry name" value="GLFDHDRGNASE"/>
</dbReference>
<evidence type="ECO:0000256" key="8">
    <source>
        <dbReference type="PIRSR" id="PIRSR000185-3"/>
    </source>
</evidence>
<dbReference type="InterPro" id="IPR036291">
    <property type="entry name" value="NAD(P)-bd_dom_sf"/>
</dbReference>
<dbReference type="InterPro" id="IPR006095">
    <property type="entry name" value="Glu/Leu/Phe/Val/Trp_DH"/>
</dbReference>
<dbReference type="FunFam" id="1.10.285.10:FF:000001">
    <property type="entry name" value="Glutamate dehydrogenase"/>
    <property type="match status" value="1"/>
</dbReference>
<dbReference type="GO" id="GO:0000166">
    <property type="term" value="F:nucleotide binding"/>
    <property type="evidence" value="ECO:0007669"/>
    <property type="project" value="UniProtKB-KW"/>
</dbReference>
<reference evidence="11 12" key="1">
    <citation type="submission" date="2017-05" db="EMBL/GenBank/DDBJ databases">
        <title>Vagococcus spp. assemblies.</title>
        <authorList>
            <person name="Gulvik C.A."/>
        </authorList>
    </citation>
    <scope>NUCLEOTIDE SEQUENCE [LARGE SCALE GENOMIC DNA]</scope>
    <source>
        <strain evidence="11 12">CCUG 51432</strain>
    </source>
</reference>
<feature type="active site" description="Proton donor" evidence="6">
    <location>
        <position position="126"/>
    </location>
</feature>
<dbReference type="NCBIfam" id="NF006929">
    <property type="entry name" value="PRK09414.1"/>
    <property type="match status" value="1"/>
</dbReference>
<dbReference type="SMART" id="SM00839">
    <property type="entry name" value="ELFV_dehydrog"/>
    <property type="match status" value="1"/>
</dbReference>
<dbReference type="SUPFAM" id="SSF51735">
    <property type="entry name" value="NAD(P)-binding Rossmann-fold domains"/>
    <property type="match status" value="1"/>
</dbReference>
<evidence type="ECO:0000259" key="10">
    <source>
        <dbReference type="SMART" id="SM00839"/>
    </source>
</evidence>
<gene>
    <name evidence="11" type="ORF">CBF29_02075</name>
</gene>
<dbReference type="InterPro" id="IPR006097">
    <property type="entry name" value="Glu/Leu/Phe/Val/Trp_DH_dimer"/>
</dbReference>
<dbReference type="PANTHER" id="PTHR43571:SF1">
    <property type="entry name" value="NADP-SPECIFIC GLUTAMATE DEHYDROGENASE 1-RELATED"/>
    <property type="match status" value="1"/>
</dbReference>
<dbReference type="GO" id="GO:0004354">
    <property type="term" value="F:glutamate dehydrogenase (NADP+) activity"/>
    <property type="evidence" value="ECO:0007669"/>
    <property type="project" value="TreeGrafter"/>
</dbReference>
<dbReference type="EMBL" id="NGKA01000002">
    <property type="protein sequence ID" value="RSU15142.1"/>
    <property type="molecule type" value="Genomic_DNA"/>
</dbReference>
<dbReference type="InterPro" id="IPR014362">
    <property type="entry name" value="Glu_DH"/>
</dbReference>
<feature type="site" description="Important for catalysis" evidence="8">
    <location>
        <position position="166"/>
    </location>
</feature>
<comment type="similarity">
    <text evidence="1 5 9">Belongs to the Glu/Leu/Phe/Val dehydrogenases family.</text>
</comment>